<dbReference type="AlphaFoldDB" id="A0A9X9T8A3"/>
<dbReference type="GeneID" id="76834433"/>
<reference evidence="2" key="1">
    <citation type="submission" date="2022-11" db="EMBL/GenBank/DDBJ databases">
        <title>Complete genome sequence of Methanogenium organophilum DSM 3596.</title>
        <authorList>
            <person name="Chen S.-C."/>
            <person name="Lai S.-J."/>
            <person name="You Y.-T."/>
        </authorList>
    </citation>
    <scope>NUCLEOTIDE SEQUENCE</scope>
    <source>
        <strain evidence="2">DSM 3596</strain>
    </source>
</reference>
<name>A0A9X9T8A3_METOG</name>
<evidence type="ECO:0000313" key="2">
    <source>
        <dbReference type="EMBL" id="WAI02228.1"/>
    </source>
</evidence>
<feature type="domain" description="PEGA" evidence="1">
    <location>
        <begin position="14"/>
        <end position="75"/>
    </location>
</feature>
<gene>
    <name evidence="2" type="ORF">OU421_04985</name>
</gene>
<dbReference type="Proteomes" id="UP001163096">
    <property type="component" value="Chromosome"/>
</dbReference>
<keyword evidence="3" id="KW-1185">Reference proteome</keyword>
<dbReference type="Pfam" id="PF08308">
    <property type="entry name" value="PEGA"/>
    <property type="match status" value="1"/>
</dbReference>
<dbReference type="InterPro" id="IPR013229">
    <property type="entry name" value="PEGA"/>
</dbReference>
<protein>
    <submittedName>
        <fullName evidence="2">PEGA domain-containing protein</fullName>
    </submittedName>
</protein>
<accession>A0A9X9T8A3</accession>
<dbReference type="KEGG" id="mou:OU421_04985"/>
<evidence type="ECO:0000259" key="1">
    <source>
        <dbReference type="Pfam" id="PF08308"/>
    </source>
</evidence>
<proteinExistence type="predicted"/>
<organism evidence="2 3">
    <name type="scientific">Methanogenium organophilum</name>
    <dbReference type="NCBI Taxonomy" id="2199"/>
    <lineage>
        <taxon>Archaea</taxon>
        <taxon>Methanobacteriati</taxon>
        <taxon>Methanobacteriota</taxon>
        <taxon>Stenosarchaea group</taxon>
        <taxon>Methanomicrobia</taxon>
        <taxon>Methanomicrobiales</taxon>
        <taxon>Methanomicrobiaceae</taxon>
        <taxon>Methanogenium</taxon>
    </lineage>
</organism>
<dbReference type="EMBL" id="CP113361">
    <property type="protein sequence ID" value="WAI02228.1"/>
    <property type="molecule type" value="Genomic_DNA"/>
</dbReference>
<dbReference type="RefSeq" id="WP_268187506.1">
    <property type="nucleotide sequence ID" value="NZ_CP113361.1"/>
</dbReference>
<sequence>MTENASDSETNRTGKIIVNSIPDGVSVKLDGKDTGKTPATLENITAGFHKVEVNLPDNRQISRNISVSAGNTSTICLNKYTEKEVNIIKAIGIYIALTSIMCTAPGPPRSG</sequence>
<evidence type="ECO:0000313" key="3">
    <source>
        <dbReference type="Proteomes" id="UP001163096"/>
    </source>
</evidence>